<dbReference type="Proteomes" id="UP000449710">
    <property type="component" value="Unassembled WGS sequence"/>
</dbReference>
<dbReference type="SUPFAM" id="SSF102114">
    <property type="entry name" value="Radical SAM enzymes"/>
    <property type="match status" value="1"/>
</dbReference>
<name>A0AA44BEE9_9CLOT</name>
<keyword evidence="6" id="KW-0411">Iron-sulfur</keyword>
<evidence type="ECO:0000256" key="1">
    <source>
        <dbReference type="ARBA" id="ARBA00001966"/>
    </source>
</evidence>
<dbReference type="PROSITE" id="PS51918">
    <property type="entry name" value="RADICAL_SAM"/>
    <property type="match status" value="1"/>
</dbReference>
<keyword evidence="9" id="KW-1185">Reference proteome</keyword>
<accession>A0AA44BEE9</accession>
<dbReference type="RefSeq" id="WP_160722042.1">
    <property type="nucleotide sequence ID" value="NZ_SUMG01000014.1"/>
</dbReference>
<dbReference type="Pfam" id="PF13353">
    <property type="entry name" value="Fer4_12"/>
    <property type="match status" value="1"/>
</dbReference>
<organism evidence="8 9">
    <name type="scientific">Isachenkonia alkalipeptolytica</name>
    <dbReference type="NCBI Taxonomy" id="2565777"/>
    <lineage>
        <taxon>Bacteria</taxon>
        <taxon>Bacillati</taxon>
        <taxon>Bacillota</taxon>
        <taxon>Clostridia</taxon>
        <taxon>Eubacteriales</taxon>
        <taxon>Clostridiaceae</taxon>
        <taxon>Isachenkonia</taxon>
    </lineage>
</organism>
<dbReference type="InterPro" id="IPR013785">
    <property type="entry name" value="Aldolase_TIM"/>
</dbReference>
<dbReference type="InterPro" id="IPR023867">
    <property type="entry name" value="Sulphatase_maturase_rSAM"/>
</dbReference>
<reference evidence="8 9" key="1">
    <citation type="submission" date="2019-04" db="EMBL/GenBank/DDBJ databases">
        <title>Isachenkonia alkalipeptolytica gen. nov. sp. nov. a new anaerobic, alkiliphilic organothrophic bacterium capable to reduce synthesized ferrihydrite isolated from a soda lake.</title>
        <authorList>
            <person name="Toshchakov S.V."/>
            <person name="Zavarzina D.G."/>
            <person name="Zhilina T.N."/>
            <person name="Kostrikina N.A."/>
            <person name="Kublanov I.V."/>
        </authorList>
    </citation>
    <scope>NUCLEOTIDE SEQUENCE [LARGE SCALE GENOMIC DNA]</scope>
    <source>
        <strain evidence="8 9">Z-1701</strain>
    </source>
</reference>
<dbReference type="SFLD" id="SFLDG01067">
    <property type="entry name" value="SPASM/twitch_domain_containing"/>
    <property type="match status" value="1"/>
</dbReference>
<proteinExistence type="predicted"/>
<dbReference type="GO" id="GO:0016491">
    <property type="term" value="F:oxidoreductase activity"/>
    <property type="evidence" value="ECO:0007669"/>
    <property type="project" value="InterPro"/>
</dbReference>
<dbReference type="InterPro" id="IPR058240">
    <property type="entry name" value="rSAM_sf"/>
</dbReference>
<dbReference type="InterPro" id="IPR047602">
    <property type="entry name" value="SPASM_CteB-like"/>
</dbReference>
<gene>
    <name evidence="8" type="primary">scfB</name>
    <name evidence="8" type="ORF">ISALK_10440</name>
</gene>
<protein>
    <submittedName>
        <fullName evidence="8">Thioether cross-link-forming SCIFF peptide maturase</fullName>
    </submittedName>
</protein>
<evidence type="ECO:0000256" key="5">
    <source>
        <dbReference type="ARBA" id="ARBA00023004"/>
    </source>
</evidence>
<dbReference type="NCBIfam" id="TIGR04085">
    <property type="entry name" value="rSAM_more_4Fe4S"/>
    <property type="match status" value="1"/>
</dbReference>
<dbReference type="AlphaFoldDB" id="A0AA44BEE9"/>
<keyword evidence="4" id="KW-0479">Metal-binding</keyword>
<dbReference type="GO" id="GO:0051539">
    <property type="term" value="F:4 iron, 4 sulfur cluster binding"/>
    <property type="evidence" value="ECO:0007669"/>
    <property type="project" value="UniProtKB-KW"/>
</dbReference>
<dbReference type="PROSITE" id="PS01305">
    <property type="entry name" value="MOAA_NIFB_PQQE"/>
    <property type="match status" value="1"/>
</dbReference>
<dbReference type="SFLD" id="SFLDG01384">
    <property type="entry name" value="thioether_bond_formation_requi"/>
    <property type="match status" value="1"/>
</dbReference>
<dbReference type="CDD" id="cd21124">
    <property type="entry name" value="SPASM_CteB-like"/>
    <property type="match status" value="1"/>
</dbReference>
<feature type="domain" description="Radical SAM core" evidence="7">
    <location>
        <begin position="90"/>
        <end position="319"/>
    </location>
</feature>
<dbReference type="Gene3D" id="3.20.20.70">
    <property type="entry name" value="Aldolase class I"/>
    <property type="match status" value="1"/>
</dbReference>
<dbReference type="Pfam" id="PF13186">
    <property type="entry name" value="SPASM"/>
    <property type="match status" value="1"/>
</dbReference>
<dbReference type="SFLD" id="SFLDS00029">
    <property type="entry name" value="Radical_SAM"/>
    <property type="match status" value="1"/>
</dbReference>
<dbReference type="NCBIfam" id="TIGR03974">
    <property type="entry name" value="rSAM_six_Cys"/>
    <property type="match status" value="1"/>
</dbReference>
<dbReference type="GO" id="GO:0046872">
    <property type="term" value="F:metal ion binding"/>
    <property type="evidence" value="ECO:0007669"/>
    <property type="project" value="UniProtKB-KW"/>
</dbReference>
<dbReference type="PANTHER" id="PTHR43273">
    <property type="entry name" value="ANAEROBIC SULFATASE-MATURATING ENZYME HOMOLOG ASLB-RELATED"/>
    <property type="match status" value="1"/>
</dbReference>
<evidence type="ECO:0000259" key="7">
    <source>
        <dbReference type="PROSITE" id="PS51918"/>
    </source>
</evidence>
<evidence type="ECO:0000313" key="8">
    <source>
        <dbReference type="EMBL" id="NBG88917.1"/>
    </source>
</evidence>
<dbReference type="InterPro" id="IPR024025">
    <property type="entry name" value="SCIFF_rSAM_maturase"/>
</dbReference>
<keyword evidence="5" id="KW-0408">Iron</keyword>
<dbReference type="CDD" id="cd01335">
    <property type="entry name" value="Radical_SAM"/>
    <property type="match status" value="1"/>
</dbReference>
<evidence type="ECO:0000256" key="2">
    <source>
        <dbReference type="ARBA" id="ARBA00022485"/>
    </source>
</evidence>
<dbReference type="InterPro" id="IPR007197">
    <property type="entry name" value="rSAM"/>
</dbReference>
<keyword evidence="3" id="KW-0949">S-adenosyl-L-methionine</keyword>
<sequence>MIYQFEKDNIPVVLDVNSGAVHIVDRMVYDILALYPNDEEKPKVPRERVLLKLQHKYPKEHLTAALDELDLLINEEQLFSKIIKRGEKFEHVIKALCLHIAHDCNIRCEYCFASQGNFKGENLLMDFDTGAKALDFLIENSENRQNLEVDFFGGEPLLNFQVVKKLVDYGKEKAKVWNKNMRFTITTNGTLLNEENMDYINENMENIVLSIDGNKKTNDRMRYTVNNTGTYDLILPKIKKMVEKRGNKPYYVRGTFTKFNKDFAKDVIHLAEQGFRNVSVEPVVAPKEEDYALGVEDLPEIKEQYDILEKAYFAKKGTKEAFEFFHFKMNLQNNPCQEKRALGCGAGVEYVSVTPEGEIYPCHQFAGNEKFKMGSIWNQEKLDAKIVTSFKSASVDNKIACRDCWAKYYCSGGCHANAYHENRSLFNPYELGCEMEKKRIQNSIIIEAKKRLGRDGS</sequence>
<evidence type="ECO:0000256" key="3">
    <source>
        <dbReference type="ARBA" id="ARBA00022691"/>
    </source>
</evidence>
<keyword evidence="2" id="KW-0004">4Fe-4S</keyword>
<dbReference type="PANTHER" id="PTHR43273:SF8">
    <property type="entry name" value="RADICAL SAM DOMAIN PROTEIN"/>
    <property type="match status" value="1"/>
</dbReference>
<evidence type="ECO:0000256" key="6">
    <source>
        <dbReference type="ARBA" id="ARBA00023014"/>
    </source>
</evidence>
<comment type="cofactor">
    <cofactor evidence="1">
        <name>[4Fe-4S] cluster</name>
        <dbReference type="ChEBI" id="CHEBI:49883"/>
    </cofactor>
</comment>
<dbReference type="EMBL" id="SUMG01000014">
    <property type="protein sequence ID" value="NBG88917.1"/>
    <property type="molecule type" value="Genomic_DNA"/>
</dbReference>
<evidence type="ECO:0000313" key="9">
    <source>
        <dbReference type="Proteomes" id="UP000449710"/>
    </source>
</evidence>
<comment type="caution">
    <text evidence="8">The sequence shown here is derived from an EMBL/GenBank/DDBJ whole genome shotgun (WGS) entry which is preliminary data.</text>
</comment>
<dbReference type="SFLD" id="SFLDG01386">
    <property type="entry name" value="main_SPASM_domain-containing"/>
    <property type="match status" value="1"/>
</dbReference>
<dbReference type="InterPro" id="IPR023885">
    <property type="entry name" value="4Fe4S-binding_SPASM_dom"/>
</dbReference>
<dbReference type="InterPro" id="IPR000385">
    <property type="entry name" value="MoaA_NifB_PqqE_Fe-S-bd_CS"/>
</dbReference>
<evidence type="ECO:0000256" key="4">
    <source>
        <dbReference type="ARBA" id="ARBA00022723"/>
    </source>
</evidence>